<dbReference type="InterPro" id="IPR005829">
    <property type="entry name" value="Sugar_transporter_CS"/>
</dbReference>
<reference evidence="12" key="1">
    <citation type="journal article" date="2019" name="Int. J. Syst. Evol. Microbiol.">
        <title>The Global Catalogue of Microorganisms (GCM) 10K type strain sequencing project: providing services to taxonomists for standard genome sequencing and annotation.</title>
        <authorList>
            <consortium name="The Broad Institute Genomics Platform"/>
            <consortium name="The Broad Institute Genome Sequencing Center for Infectious Disease"/>
            <person name="Wu L."/>
            <person name="Ma J."/>
        </authorList>
    </citation>
    <scope>NUCLEOTIDE SEQUENCE [LARGE SCALE GENOMIC DNA]</scope>
    <source>
        <strain evidence="12">JCM 16221</strain>
    </source>
</reference>
<feature type="transmembrane region" description="Helical" evidence="9">
    <location>
        <begin position="78"/>
        <end position="100"/>
    </location>
</feature>
<gene>
    <name evidence="11" type="ORF">GCM10009854_30620</name>
</gene>
<evidence type="ECO:0000313" key="11">
    <source>
        <dbReference type="EMBL" id="GAA2350699.1"/>
    </source>
</evidence>
<dbReference type="CDD" id="cd17320">
    <property type="entry name" value="MFS_MdfA_MDR_like"/>
    <property type="match status" value="1"/>
</dbReference>
<evidence type="ECO:0000256" key="5">
    <source>
        <dbReference type="ARBA" id="ARBA00022475"/>
    </source>
</evidence>
<dbReference type="InterPro" id="IPR020846">
    <property type="entry name" value="MFS_dom"/>
</dbReference>
<comment type="subcellular location">
    <subcellularLocation>
        <location evidence="1">Cell membrane</location>
        <topology evidence="1">Multi-pass membrane protein</topology>
    </subcellularLocation>
</comment>
<keyword evidence="7 9" id="KW-1133">Transmembrane helix</keyword>
<evidence type="ECO:0000313" key="12">
    <source>
        <dbReference type="Proteomes" id="UP001501218"/>
    </source>
</evidence>
<keyword evidence="12" id="KW-1185">Reference proteome</keyword>
<dbReference type="RefSeq" id="WP_344132237.1">
    <property type="nucleotide sequence ID" value="NZ_BAAARA010000009.1"/>
</dbReference>
<dbReference type="Proteomes" id="UP001501218">
    <property type="component" value="Unassembled WGS sequence"/>
</dbReference>
<evidence type="ECO:0000256" key="3">
    <source>
        <dbReference type="ARBA" id="ARBA00007520"/>
    </source>
</evidence>
<feature type="transmembrane region" description="Helical" evidence="9">
    <location>
        <begin position="165"/>
        <end position="185"/>
    </location>
</feature>
<dbReference type="InterPro" id="IPR004812">
    <property type="entry name" value="Efflux_drug-R_Bcr/CmlA"/>
</dbReference>
<dbReference type="InterPro" id="IPR011701">
    <property type="entry name" value="MFS"/>
</dbReference>
<feature type="transmembrane region" description="Helical" evidence="9">
    <location>
        <begin position="47"/>
        <end position="66"/>
    </location>
</feature>
<dbReference type="Pfam" id="PF07690">
    <property type="entry name" value="MFS_1"/>
    <property type="match status" value="1"/>
</dbReference>
<dbReference type="PRINTS" id="PR01035">
    <property type="entry name" value="TCRTETA"/>
</dbReference>
<evidence type="ECO:0000256" key="8">
    <source>
        <dbReference type="ARBA" id="ARBA00023136"/>
    </source>
</evidence>
<feature type="transmembrane region" description="Helical" evidence="9">
    <location>
        <begin position="312"/>
        <end position="332"/>
    </location>
</feature>
<evidence type="ECO:0000256" key="7">
    <source>
        <dbReference type="ARBA" id="ARBA00022989"/>
    </source>
</evidence>
<dbReference type="SUPFAM" id="SSF103473">
    <property type="entry name" value="MFS general substrate transporter"/>
    <property type="match status" value="1"/>
</dbReference>
<evidence type="ECO:0000259" key="10">
    <source>
        <dbReference type="PROSITE" id="PS50850"/>
    </source>
</evidence>
<feature type="transmembrane region" description="Helical" evidence="9">
    <location>
        <begin position="370"/>
        <end position="390"/>
    </location>
</feature>
<dbReference type="NCBIfam" id="NF008314">
    <property type="entry name" value="PRK11102.1"/>
    <property type="match status" value="1"/>
</dbReference>
<feature type="transmembrane region" description="Helical" evidence="9">
    <location>
        <begin position="246"/>
        <end position="269"/>
    </location>
</feature>
<dbReference type="InterPro" id="IPR036259">
    <property type="entry name" value="MFS_trans_sf"/>
</dbReference>
<feature type="transmembrane region" description="Helical" evidence="9">
    <location>
        <begin position="281"/>
        <end position="306"/>
    </location>
</feature>
<name>A0ABP5TEC7_9PSEU</name>
<evidence type="ECO:0000256" key="9">
    <source>
        <dbReference type="SAM" id="Phobius"/>
    </source>
</evidence>
<protein>
    <submittedName>
        <fullName evidence="11">Multidrug effflux MFS transporter</fullName>
    </submittedName>
</protein>
<dbReference type="PROSITE" id="PS00216">
    <property type="entry name" value="SUGAR_TRANSPORT_1"/>
    <property type="match status" value="1"/>
</dbReference>
<feature type="transmembrane region" description="Helical" evidence="9">
    <location>
        <begin position="344"/>
        <end position="364"/>
    </location>
</feature>
<feature type="transmembrane region" description="Helical" evidence="9">
    <location>
        <begin position="214"/>
        <end position="234"/>
    </location>
</feature>
<dbReference type="Gene3D" id="1.20.1720.10">
    <property type="entry name" value="Multidrug resistance protein D"/>
    <property type="match status" value="1"/>
</dbReference>
<evidence type="ECO:0000256" key="2">
    <source>
        <dbReference type="ARBA" id="ARBA00006236"/>
    </source>
</evidence>
<comment type="similarity">
    <text evidence="3">Belongs to the major facilitator superfamily. TCR/Tet family.</text>
</comment>
<comment type="caution">
    <text evidence="11">The sequence shown here is derived from an EMBL/GenBank/DDBJ whole genome shotgun (WGS) entry which is preliminary data.</text>
</comment>
<dbReference type="InterPro" id="IPR001958">
    <property type="entry name" value="Tet-R_TetA/multi-R_MdtG-like"/>
</dbReference>
<sequence length="407" mass="41283">MTQAPPSRAKYALILGGMTAFGPLCMDMYLPAFPAIAADLQAGASEVQLSLMACTMGLALGQLVMGPMSDAVGRRRPLLIGVAIYVLASVLCALAPSAYALAGIRLVQGFGGAAGIVIARAVVRDLYSGVALAKFFSMLMLVVGVVPIMAPVVGGQLLQLTSWRGVFVVLAVVGALLLAVATFLLPETLPVQQRQPGSLGRTLRTFGGLLSDRLFTGFALSASLAFAAMFAYISGSSFVLQDVYGMSAQTFGIVFAVNAIGIVAVGQLNGRLVGKADPRKMLAIGLGCNLLGALSVIVSVLGGIGLAGLLPALFVTVASVGLVMPNATALSLSGRPETAGSASALLGVLQFLVGGLASPLVGVAGSHTAVPMALVMAALSTLAVLVYLVLARGQRTERPQAAEATVG</sequence>
<accession>A0ABP5TEC7</accession>
<keyword evidence="6 9" id="KW-0812">Transmembrane</keyword>
<dbReference type="NCBIfam" id="TIGR00710">
    <property type="entry name" value="efflux_Bcr_CflA"/>
    <property type="match status" value="1"/>
</dbReference>
<dbReference type="PROSITE" id="PS50850">
    <property type="entry name" value="MFS"/>
    <property type="match status" value="1"/>
</dbReference>
<feature type="transmembrane region" description="Helical" evidence="9">
    <location>
        <begin position="135"/>
        <end position="153"/>
    </location>
</feature>
<organism evidence="11 12">
    <name type="scientific">Saccharopolyspora halophila</name>
    <dbReference type="NCBI Taxonomy" id="405551"/>
    <lineage>
        <taxon>Bacteria</taxon>
        <taxon>Bacillati</taxon>
        <taxon>Actinomycetota</taxon>
        <taxon>Actinomycetes</taxon>
        <taxon>Pseudonocardiales</taxon>
        <taxon>Pseudonocardiaceae</taxon>
        <taxon>Saccharopolyspora</taxon>
    </lineage>
</organism>
<keyword evidence="4" id="KW-0813">Transport</keyword>
<dbReference type="PANTHER" id="PTHR23502:SF132">
    <property type="entry name" value="POLYAMINE TRANSPORTER 2-RELATED"/>
    <property type="match status" value="1"/>
</dbReference>
<dbReference type="PANTHER" id="PTHR23502">
    <property type="entry name" value="MAJOR FACILITATOR SUPERFAMILY"/>
    <property type="match status" value="1"/>
</dbReference>
<proteinExistence type="inferred from homology"/>
<feature type="domain" description="Major facilitator superfamily (MFS) profile" evidence="10">
    <location>
        <begin position="1"/>
        <end position="395"/>
    </location>
</feature>
<evidence type="ECO:0000256" key="6">
    <source>
        <dbReference type="ARBA" id="ARBA00022692"/>
    </source>
</evidence>
<feature type="transmembrane region" description="Helical" evidence="9">
    <location>
        <begin position="106"/>
        <end position="123"/>
    </location>
</feature>
<evidence type="ECO:0000256" key="4">
    <source>
        <dbReference type="ARBA" id="ARBA00022448"/>
    </source>
</evidence>
<keyword evidence="5" id="KW-1003">Cell membrane</keyword>
<dbReference type="EMBL" id="BAAARA010000009">
    <property type="protein sequence ID" value="GAA2350699.1"/>
    <property type="molecule type" value="Genomic_DNA"/>
</dbReference>
<evidence type="ECO:0000256" key="1">
    <source>
        <dbReference type="ARBA" id="ARBA00004651"/>
    </source>
</evidence>
<comment type="similarity">
    <text evidence="2">Belongs to the major facilitator superfamily. Bcr/CmlA family.</text>
</comment>
<keyword evidence="8 9" id="KW-0472">Membrane</keyword>